<evidence type="ECO:0000313" key="3">
    <source>
        <dbReference type="EMBL" id="KAK7439043.1"/>
    </source>
</evidence>
<keyword evidence="4" id="KW-1185">Reference proteome</keyword>
<feature type="compositionally biased region" description="Polar residues" evidence="2">
    <location>
        <begin position="284"/>
        <end position="342"/>
    </location>
</feature>
<feature type="region of interest" description="Disordered" evidence="2">
    <location>
        <begin position="151"/>
        <end position="215"/>
    </location>
</feature>
<feature type="compositionally biased region" description="Polar residues" evidence="2">
    <location>
        <begin position="201"/>
        <end position="210"/>
    </location>
</feature>
<name>A0ABR1IVJ8_9AGAR</name>
<accession>A0ABR1IVJ8</accession>
<evidence type="ECO:0000256" key="1">
    <source>
        <dbReference type="SAM" id="Coils"/>
    </source>
</evidence>
<feature type="compositionally biased region" description="Low complexity" evidence="2">
    <location>
        <begin position="188"/>
        <end position="200"/>
    </location>
</feature>
<gene>
    <name evidence="3" type="ORF">VKT23_017749</name>
</gene>
<feature type="compositionally biased region" description="Basic residues" evidence="2">
    <location>
        <begin position="361"/>
        <end position="378"/>
    </location>
</feature>
<organism evidence="3 4">
    <name type="scientific">Marasmiellus scandens</name>
    <dbReference type="NCBI Taxonomy" id="2682957"/>
    <lineage>
        <taxon>Eukaryota</taxon>
        <taxon>Fungi</taxon>
        <taxon>Dikarya</taxon>
        <taxon>Basidiomycota</taxon>
        <taxon>Agaricomycotina</taxon>
        <taxon>Agaricomycetes</taxon>
        <taxon>Agaricomycetidae</taxon>
        <taxon>Agaricales</taxon>
        <taxon>Marasmiineae</taxon>
        <taxon>Omphalotaceae</taxon>
        <taxon>Marasmiellus</taxon>
    </lineage>
</organism>
<keyword evidence="1" id="KW-0175">Coiled coil</keyword>
<sequence>MSNPQSKRFVKPATRAKGLKEPLDNAYGIITQHERGPGRFDPGTYQQAQMEYEKIHSEINLIERTANRPLDVFNKEAHQRVDNAWNNVEIFRDKLQRYSDEADRKYEEEQRILSQRQSGIEREYRERTRHIGGFQTRPSTDTVVSDTSVEFGTGYSEPTVAPPAVPEQSGPPSSVQRYHDRLLHHTGSKSTITSSTSMQTLNPSSGTNTVGWAGPGATSAGTGTYPYANPSQNYNNPVPFPTQYGSTPAYSQGSGYPAYLNQGQMSNYGMTQAQPRSPAYSMTGYPNQSMVNLGPPQSRSGCSQSAYPQSNANIGTSPYSGQTTLATSRYPQSMVNLNNPSYSAVDEGSASSDEEQPGQRRSQRKKEKSRTKGSSRRQ</sequence>
<proteinExistence type="predicted"/>
<dbReference type="EMBL" id="JBANRG010000075">
    <property type="protein sequence ID" value="KAK7439043.1"/>
    <property type="molecule type" value="Genomic_DNA"/>
</dbReference>
<protein>
    <submittedName>
        <fullName evidence="3">Uncharacterized protein</fullName>
    </submittedName>
</protein>
<feature type="coiled-coil region" evidence="1">
    <location>
        <begin position="45"/>
        <end position="108"/>
    </location>
</feature>
<feature type="region of interest" description="Disordered" evidence="2">
    <location>
        <begin position="272"/>
        <end position="378"/>
    </location>
</feature>
<evidence type="ECO:0000313" key="4">
    <source>
        <dbReference type="Proteomes" id="UP001498398"/>
    </source>
</evidence>
<reference evidence="3 4" key="1">
    <citation type="submission" date="2024-01" db="EMBL/GenBank/DDBJ databases">
        <title>A draft genome for the cacao thread blight pathogen Marasmiellus scandens.</title>
        <authorList>
            <person name="Baruah I.K."/>
            <person name="Leung J."/>
            <person name="Bukari Y."/>
            <person name="Amoako-Attah I."/>
            <person name="Meinhardt L.W."/>
            <person name="Bailey B.A."/>
            <person name="Cohen S.P."/>
        </authorList>
    </citation>
    <scope>NUCLEOTIDE SEQUENCE [LARGE SCALE GENOMIC DNA]</scope>
    <source>
        <strain evidence="3 4">GH-19</strain>
    </source>
</reference>
<dbReference type="Proteomes" id="UP001498398">
    <property type="component" value="Unassembled WGS sequence"/>
</dbReference>
<feature type="region of interest" description="Disordered" evidence="2">
    <location>
        <begin position="1"/>
        <end position="24"/>
    </location>
</feature>
<evidence type="ECO:0000256" key="2">
    <source>
        <dbReference type="SAM" id="MobiDB-lite"/>
    </source>
</evidence>
<comment type="caution">
    <text evidence="3">The sequence shown here is derived from an EMBL/GenBank/DDBJ whole genome shotgun (WGS) entry which is preliminary data.</text>
</comment>